<dbReference type="EMBL" id="JAFMYV010000003">
    <property type="protein sequence ID" value="MBO0936693.1"/>
    <property type="molecule type" value="Genomic_DNA"/>
</dbReference>
<evidence type="ECO:0000259" key="1">
    <source>
        <dbReference type="Pfam" id="PF01510"/>
    </source>
</evidence>
<dbReference type="InterPro" id="IPR036505">
    <property type="entry name" value="Amidase/PGRP_sf"/>
</dbReference>
<dbReference type="InterPro" id="IPR002502">
    <property type="entry name" value="Amidase_domain"/>
</dbReference>
<reference evidence="2" key="1">
    <citation type="submission" date="2021-03" db="EMBL/GenBank/DDBJ databases">
        <title>Fibrella sp. HMF5335 genome sequencing and assembly.</title>
        <authorList>
            <person name="Kang H."/>
            <person name="Kim H."/>
            <person name="Bae S."/>
            <person name="Joh K."/>
        </authorList>
    </citation>
    <scope>NUCLEOTIDE SEQUENCE</scope>
    <source>
        <strain evidence="2">HMF5335</strain>
    </source>
</reference>
<accession>A0A939GHR3</accession>
<gene>
    <name evidence="2" type="ORF">J2I47_09070</name>
</gene>
<dbReference type="Pfam" id="PF01510">
    <property type="entry name" value="Amidase_2"/>
    <property type="match status" value="1"/>
</dbReference>
<dbReference type="AlphaFoldDB" id="A0A939GHR3"/>
<dbReference type="GO" id="GO:0008745">
    <property type="term" value="F:N-acetylmuramoyl-L-alanine amidase activity"/>
    <property type="evidence" value="ECO:0007669"/>
    <property type="project" value="InterPro"/>
</dbReference>
<keyword evidence="3" id="KW-1185">Reference proteome</keyword>
<comment type="caution">
    <text evidence="2">The sequence shown here is derived from an EMBL/GenBank/DDBJ whole genome shotgun (WGS) entry which is preliminary data.</text>
</comment>
<sequence length="176" mass="19378">MAICSYAQWMPVKTKQEPRRNGANPKGLILHITDSRNNTLEGILSTFSPGGSNPFPSHFGVQTNGRFGQFIDTKYHDWAEEWSTNYISVECSASPGDALTYAQLYTVGYLYAWLAEEYGIPLVIANKPGDEGLGYHSMGKTGHKLCPGTHVIQQRSTILSIAQYMLTFSASPADIP</sequence>
<dbReference type="Gene3D" id="3.40.80.10">
    <property type="entry name" value="Peptidoglycan recognition protein-like"/>
    <property type="match status" value="1"/>
</dbReference>
<dbReference type="GO" id="GO:0009253">
    <property type="term" value="P:peptidoglycan catabolic process"/>
    <property type="evidence" value="ECO:0007669"/>
    <property type="project" value="InterPro"/>
</dbReference>
<name>A0A939GHR3_9BACT</name>
<dbReference type="Proteomes" id="UP000664034">
    <property type="component" value="Unassembled WGS sequence"/>
</dbReference>
<evidence type="ECO:0000313" key="3">
    <source>
        <dbReference type="Proteomes" id="UP000664034"/>
    </source>
</evidence>
<protein>
    <submittedName>
        <fullName evidence="2">N-acetylmuramoyl-L-alanine amidase</fullName>
    </submittedName>
</protein>
<evidence type="ECO:0000313" key="2">
    <source>
        <dbReference type="EMBL" id="MBO0936693.1"/>
    </source>
</evidence>
<proteinExistence type="predicted"/>
<organism evidence="2 3">
    <name type="scientific">Fibrella rubiginis</name>
    <dbReference type="NCBI Taxonomy" id="2817060"/>
    <lineage>
        <taxon>Bacteria</taxon>
        <taxon>Pseudomonadati</taxon>
        <taxon>Bacteroidota</taxon>
        <taxon>Cytophagia</taxon>
        <taxon>Cytophagales</taxon>
        <taxon>Spirosomataceae</taxon>
        <taxon>Fibrella</taxon>
    </lineage>
</organism>
<feature type="domain" description="N-acetylmuramoyl-L-alanine amidase" evidence="1">
    <location>
        <begin position="22"/>
        <end position="148"/>
    </location>
</feature>
<dbReference type="RefSeq" id="WP_207364240.1">
    <property type="nucleotide sequence ID" value="NZ_JAFMYV010000003.1"/>
</dbReference>
<dbReference type="SUPFAM" id="SSF55846">
    <property type="entry name" value="N-acetylmuramoyl-L-alanine amidase-like"/>
    <property type="match status" value="1"/>
</dbReference>